<gene>
    <name evidence="7" type="primary">macA</name>
    <name evidence="7" type="ORF">SIID45300_02607</name>
</gene>
<comment type="subcellular location">
    <subcellularLocation>
        <location evidence="1">Cell membrane</location>
    </subcellularLocation>
</comment>
<dbReference type="SUPFAM" id="SSF111369">
    <property type="entry name" value="HlyD-like secretion proteins"/>
    <property type="match status" value="1"/>
</dbReference>
<protein>
    <submittedName>
        <fullName evidence="7">Macrolide export protein MacA</fullName>
    </submittedName>
</protein>
<evidence type="ECO:0000256" key="3">
    <source>
        <dbReference type="ARBA" id="ARBA00023054"/>
    </source>
</evidence>
<dbReference type="PANTHER" id="PTHR30469:SF33">
    <property type="entry name" value="SLR1207 PROTEIN"/>
    <property type="match status" value="1"/>
</dbReference>
<keyword evidence="3" id="KW-0175">Coiled coil</keyword>
<dbReference type="PANTHER" id="PTHR30469">
    <property type="entry name" value="MULTIDRUG RESISTANCE PROTEIN MDTA"/>
    <property type="match status" value="1"/>
</dbReference>
<accession>A0ABQ0CBJ4</accession>
<dbReference type="Proteomes" id="UP001628193">
    <property type="component" value="Unassembled WGS sequence"/>
</dbReference>
<dbReference type="Gene3D" id="2.40.420.20">
    <property type="match status" value="1"/>
</dbReference>
<comment type="similarity">
    <text evidence="2">Belongs to the membrane fusion protein (MFP) (TC 8.A.1) family.</text>
</comment>
<dbReference type="InterPro" id="IPR006143">
    <property type="entry name" value="RND_pump_MFP"/>
</dbReference>
<reference evidence="7 8" key="1">
    <citation type="submission" date="2024-09" db="EMBL/GenBank/DDBJ databases">
        <title>Draft genome sequence of Candidatus Magnetaquicoccaceae bacterium FCR-1.</title>
        <authorList>
            <person name="Shimoshige H."/>
            <person name="Shimamura S."/>
            <person name="Taoka A."/>
            <person name="Kobayashi H."/>
            <person name="Maekawa T."/>
        </authorList>
    </citation>
    <scope>NUCLEOTIDE SEQUENCE [LARGE SCALE GENOMIC DNA]</scope>
    <source>
        <strain evidence="7 8">FCR-1</strain>
    </source>
</reference>
<dbReference type="InterPro" id="IPR058625">
    <property type="entry name" value="MdtA-like_BSH"/>
</dbReference>
<proteinExistence type="inferred from homology"/>
<evidence type="ECO:0000313" key="8">
    <source>
        <dbReference type="Proteomes" id="UP001628193"/>
    </source>
</evidence>
<feature type="domain" description="Multidrug resistance protein MdtA-like beta-barrel" evidence="6">
    <location>
        <begin position="221"/>
        <end position="296"/>
    </location>
</feature>
<evidence type="ECO:0000256" key="1">
    <source>
        <dbReference type="ARBA" id="ARBA00004236"/>
    </source>
</evidence>
<dbReference type="InterPro" id="IPR058626">
    <property type="entry name" value="MdtA-like_b-barrel"/>
</dbReference>
<sequence length="386" mass="41431">MSGIRKLVIFALLVVLGTGGWYAWSKRDGADKGLQTTAKVIRGDIEETTTALGTLQPLNYVDVGTQVSGQLMKIHVALGDTVKSGDLLAEIDPTLFITKVESDRAQLQVFEAQLAERKAHHALAKAQYDRQKGMLAANATSQDAHQSAEATLKGSTAQIAQITAQIRQTEFSLKANETNLAFTRILAPMTGTVVTLPARQGQTLIAAQQAPILLRIADLSTMTVWTQVSEADITRLKLGMEAWFTTLGQPDKRHYGKLRQILPSPDVVNSVVLYNALFDVENPNLELGIQMSAQVSFVHAMAKDALLLPITALAIKGKPGEATARLLQDGTPITRKVTLGVKNRLQAQILSGLEEGNEVLIGGAEKKPTSGGSIFGMSHPGGGKPR</sequence>
<evidence type="ECO:0000313" key="7">
    <source>
        <dbReference type="EMBL" id="GAB0058261.1"/>
    </source>
</evidence>
<dbReference type="InterPro" id="IPR030190">
    <property type="entry name" value="MacA_alpha-hairpin_sf"/>
</dbReference>
<dbReference type="Gene3D" id="6.10.140.1990">
    <property type="match status" value="1"/>
</dbReference>
<dbReference type="NCBIfam" id="TIGR01730">
    <property type="entry name" value="RND_mfp"/>
    <property type="match status" value="1"/>
</dbReference>
<evidence type="ECO:0000256" key="4">
    <source>
        <dbReference type="SAM" id="MobiDB-lite"/>
    </source>
</evidence>
<evidence type="ECO:0000256" key="2">
    <source>
        <dbReference type="ARBA" id="ARBA00009477"/>
    </source>
</evidence>
<organism evidence="7 8">
    <name type="scientific">Candidatus Magnetaquiglobus chichijimensis</name>
    <dbReference type="NCBI Taxonomy" id="3141448"/>
    <lineage>
        <taxon>Bacteria</taxon>
        <taxon>Pseudomonadati</taxon>
        <taxon>Pseudomonadota</taxon>
        <taxon>Magnetococcia</taxon>
        <taxon>Magnetococcales</taxon>
        <taxon>Candidatus Magnetaquicoccaceae</taxon>
        <taxon>Candidatus Magnetaquiglobus</taxon>
    </lineage>
</organism>
<evidence type="ECO:0000259" key="5">
    <source>
        <dbReference type="Pfam" id="PF25917"/>
    </source>
</evidence>
<keyword evidence="8" id="KW-1185">Reference proteome</keyword>
<dbReference type="Pfam" id="PF25917">
    <property type="entry name" value="BSH_RND"/>
    <property type="match status" value="1"/>
</dbReference>
<dbReference type="Gene3D" id="2.40.30.170">
    <property type="match status" value="1"/>
</dbReference>
<comment type="caution">
    <text evidence="7">The sequence shown here is derived from an EMBL/GenBank/DDBJ whole genome shotgun (WGS) entry which is preliminary data.</text>
</comment>
<feature type="region of interest" description="Disordered" evidence="4">
    <location>
        <begin position="364"/>
        <end position="386"/>
    </location>
</feature>
<evidence type="ECO:0000259" key="6">
    <source>
        <dbReference type="Pfam" id="PF25944"/>
    </source>
</evidence>
<dbReference type="Pfam" id="PF25944">
    <property type="entry name" value="Beta-barrel_RND"/>
    <property type="match status" value="1"/>
</dbReference>
<dbReference type="EMBL" id="BAAFGK010000004">
    <property type="protein sequence ID" value="GAB0058261.1"/>
    <property type="molecule type" value="Genomic_DNA"/>
</dbReference>
<dbReference type="Gene3D" id="2.40.50.100">
    <property type="match status" value="1"/>
</dbReference>
<feature type="domain" description="Multidrug resistance protein MdtA-like barrel-sandwich hybrid" evidence="5">
    <location>
        <begin position="59"/>
        <end position="214"/>
    </location>
</feature>
<dbReference type="RefSeq" id="WP_420905939.1">
    <property type="nucleotide sequence ID" value="NZ_BAAFGK010000004.1"/>
</dbReference>
<name>A0ABQ0CBJ4_9PROT</name>